<feature type="domain" description="DinB-like" evidence="1">
    <location>
        <begin position="14"/>
        <end position="133"/>
    </location>
</feature>
<reference evidence="2 3" key="1">
    <citation type="submission" date="2017-01" db="EMBL/GenBank/DDBJ databases">
        <title>A new Hymenobacter.</title>
        <authorList>
            <person name="Liang Y."/>
            <person name="Feng F."/>
        </authorList>
    </citation>
    <scope>NUCLEOTIDE SEQUENCE [LARGE SCALE GENOMIC DNA]</scope>
    <source>
        <strain evidence="2">MIMBbqt21</strain>
    </source>
</reference>
<proteinExistence type="predicted"/>
<evidence type="ECO:0000259" key="1">
    <source>
        <dbReference type="Pfam" id="PF12867"/>
    </source>
</evidence>
<keyword evidence="3" id="KW-1185">Reference proteome</keyword>
<dbReference type="InterPro" id="IPR034660">
    <property type="entry name" value="DinB/YfiT-like"/>
</dbReference>
<dbReference type="Proteomes" id="UP000194873">
    <property type="component" value="Unassembled WGS sequence"/>
</dbReference>
<accession>A0A243W7L7</accession>
<dbReference type="EMBL" id="MTSE01000019">
    <property type="protein sequence ID" value="OUJ71048.1"/>
    <property type="molecule type" value="Genomic_DNA"/>
</dbReference>
<sequence length="156" mass="17868">MHNAMNNHYLFDHAWDTFKAFDDLTVEGSGLDQAEFPTSIWQILRHLITWQAFQLRQLQGTMLAKPFQEDATWSRERVPSDEAVLQAAVQEFKGQLAAFQASLTQPAATDEQELTKHQILQEVALHLSFHLGEVVLIRRLKGSYPLPHQMKAFLQA</sequence>
<dbReference type="Gene3D" id="1.20.120.450">
    <property type="entry name" value="dinb family like domain"/>
    <property type="match status" value="1"/>
</dbReference>
<dbReference type="InterPro" id="IPR024775">
    <property type="entry name" value="DinB-like"/>
</dbReference>
<evidence type="ECO:0000313" key="2">
    <source>
        <dbReference type="EMBL" id="OUJ71048.1"/>
    </source>
</evidence>
<dbReference type="OrthoDB" id="9814103at2"/>
<protein>
    <recommendedName>
        <fullName evidence="1">DinB-like domain-containing protein</fullName>
    </recommendedName>
</protein>
<organism evidence="2 3">
    <name type="scientific">Hymenobacter crusticola</name>
    <dbReference type="NCBI Taxonomy" id="1770526"/>
    <lineage>
        <taxon>Bacteria</taxon>
        <taxon>Pseudomonadati</taxon>
        <taxon>Bacteroidota</taxon>
        <taxon>Cytophagia</taxon>
        <taxon>Cytophagales</taxon>
        <taxon>Hymenobacteraceae</taxon>
        <taxon>Hymenobacter</taxon>
    </lineage>
</organism>
<comment type="caution">
    <text evidence="2">The sequence shown here is derived from an EMBL/GenBank/DDBJ whole genome shotgun (WGS) entry which is preliminary data.</text>
</comment>
<evidence type="ECO:0000313" key="3">
    <source>
        <dbReference type="Proteomes" id="UP000194873"/>
    </source>
</evidence>
<name>A0A243W7L7_9BACT</name>
<dbReference type="Pfam" id="PF12867">
    <property type="entry name" value="DinB_2"/>
    <property type="match status" value="1"/>
</dbReference>
<dbReference type="AlphaFoldDB" id="A0A243W7L7"/>
<gene>
    <name evidence="2" type="ORF">BXP70_23080</name>
</gene>
<dbReference type="SUPFAM" id="SSF109854">
    <property type="entry name" value="DinB/YfiT-like putative metalloenzymes"/>
    <property type="match status" value="1"/>
</dbReference>